<reference evidence="1" key="1">
    <citation type="submission" date="2018-02" db="EMBL/GenBank/DDBJ databases">
        <title>Rhizophora mucronata_Transcriptome.</title>
        <authorList>
            <person name="Meera S.P."/>
            <person name="Sreeshan A."/>
            <person name="Augustine A."/>
        </authorList>
    </citation>
    <scope>NUCLEOTIDE SEQUENCE</scope>
    <source>
        <tissue evidence="1">Leaf</tissue>
    </source>
</reference>
<protein>
    <submittedName>
        <fullName evidence="1">Uncharacterized protein MANES_07G087700</fullName>
    </submittedName>
</protein>
<organism evidence="1">
    <name type="scientific">Rhizophora mucronata</name>
    <name type="common">Asiatic mangrove</name>
    <dbReference type="NCBI Taxonomy" id="61149"/>
    <lineage>
        <taxon>Eukaryota</taxon>
        <taxon>Viridiplantae</taxon>
        <taxon>Streptophyta</taxon>
        <taxon>Embryophyta</taxon>
        <taxon>Tracheophyta</taxon>
        <taxon>Spermatophyta</taxon>
        <taxon>Magnoliopsida</taxon>
        <taxon>eudicotyledons</taxon>
        <taxon>Gunneridae</taxon>
        <taxon>Pentapetalae</taxon>
        <taxon>rosids</taxon>
        <taxon>fabids</taxon>
        <taxon>Malpighiales</taxon>
        <taxon>Rhizophoraceae</taxon>
        <taxon>Rhizophora</taxon>
    </lineage>
</organism>
<dbReference type="EMBL" id="GGEC01056784">
    <property type="protein sequence ID" value="MBX37268.1"/>
    <property type="molecule type" value="Transcribed_RNA"/>
</dbReference>
<dbReference type="Gene3D" id="3.40.50.1820">
    <property type="entry name" value="alpha/beta hydrolase"/>
    <property type="match status" value="1"/>
</dbReference>
<accession>A0A2P2N491</accession>
<dbReference type="AlphaFoldDB" id="A0A2P2N491"/>
<name>A0A2P2N491_RHIMU</name>
<evidence type="ECO:0000313" key="1">
    <source>
        <dbReference type="EMBL" id="MBX37268.1"/>
    </source>
</evidence>
<sequence length="99" mass="11576">MEQATQQGEFESLHRDMIVGFGRWEFDPMHLENPFHNNESSVHLWHGDDDRIVPVSLQRFINKRLPWIHYHEEPAAGHLLIHSPGMSETILKTLLLGQK</sequence>
<dbReference type="InterPro" id="IPR029058">
    <property type="entry name" value="AB_hydrolase_fold"/>
</dbReference>
<proteinExistence type="predicted"/>
<dbReference type="PANTHER" id="PTHR45763:SF51">
    <property type="entry name" value="ALPHA_BETA-HYDROLASES SUPERFAMILY PROTEIN"/>
    <property type="match status" value="1"/>
</dbReference>
<dbReference type="SUPFAM" id="SSF53474">
    <property type="entry name" value="alpha/beta-Hydrolases"/>
    <property type="match status" value="1"/>
</dbReference>
<dbReference type="PANTHER" id="PTHR45763">
    <property type="entry name" value="HYDROLASE, ALPHA/BETA FOLD FAMILY PROTEIN, EXPRESSED-RELATED"/>
    <property type="match status" value="1"/>
</dbReference>